<dbReference type="InterPro" id="IPR011990">
    <property type="entry name" value="TPR-like_helical_dom_sf"/>
</dbReference>
<feature type="region of interest" description="Disordered" evidence="3">
    <location>
        <begin position="427"/>
        <end position="464"/>
    </location>
</feature>
<dbReference type="SUPFAM" id="SSF48452">
    <property type="entry name" value="TPR-like"/>
    <property type="match status" value="2"/>
</dbReference>
<dbReference type="EMBL" id="DYXE01000078">
    <property type="protein sequence ID" value="HJH50361.1"/>
    <property type="molecule type" value="Genomic_DNA"/>
</dbReference>
<keyword evidence="2" id="KW-0175">Coiled coil</keyword>
<proteinExistence type="predicted"/>
<reference evidence="5" key="2">
    <citation type="submission" date="2021-09" db="EMBL/GenBank/DDBJ databases">
        <authorList>
            <person name="Gilroy R."/>
        </authorList>
    </citation>
    <scope>NUCLEOTIDE SEQUENCE</scope>
    <source>
        <strain evidence="5">USAMLcec4-12693</strain>
    </source>
</reference>
<organism evidence="5 6">
    <name type="scientific">Merdimonas faecis</name>
    <dbReference type="NCBI Taxonomy" id="1653435"/>
    <lineage>
        <taxon>Bacteria</taxon>
        <taxon>Bacillati</taxon>
        <taxon>Bacillota</taxon>
        <taxon>Clostridia</taxon>
        <taxon>Lachnospirales</taxon>
        <taxon>Lachnospiraceae</taxon>
        <taxon>Merdimonas</taxon>
    </lineage>
</organism>
<feature type="transmembrane region" description="Helical" evidence="4">
    <location>
        <begin position="226"/>
        <end position="248"/>
    </location>
</feature>
<dbReference type="Pfam" id="PF14559">
    <property type="entry name" value="TPR_19"/>
    <property type="match status" value="1"/>
</dbReference>
<sequence>MDYATKLVYQSNYWYNDGLKKANIRDLSGAIVSLRRSLQYNRANIAARNLLGLVYYGRGDVAEALVEWILSKNFKSHENIANYYIQKTRENSAELEAVNQAVKKYNQALGYARQNGEDLAIIQLKKAVDIHPSFVKAYQLLALLYLHTEQYSKARQAVRAAHKLDKTDDMTLKLMHELNQIRKNRTVKIKEKDKKDQQTVTYSIGNETIIQPVSSGYKESAGMHTIANIAIGLVVGVAVMWFLVLPAVTRSRQDAVNQDIVAFSDQIAEQEAQISALQTELETYRSTSQETENAQATATATQDSYEIVMNISTHYYAGDMGNQAMAEELLKVNADSLGTVGRETYDEMTGNIYPQVCSSLYSAAQESVDVANYQTAITNLEQVIQMDAGYNDGAAMLLLAEAYQGNGDQDQANVYYQRIIEDYADTDAAQSAQEALDEQNGTSSDENAEDGAGQDSSSESSGEN</sequence>
<keyword evidence="4" id="KW-0812">Transmembrane</keyword>
<evidence type="ECO:0000256" key="4">
    <source>
        <dbReference type="SAM" id="Phobius"/>
    </source>
</evidence>
<keyword evidence="4" id="KW-1133">Transmembrane helix</keyword>
<gene>
    <name evidence="5" type="ORF">K8V39_08865</name>
</gene>
<feature type="compositionally biased region" description="Polar residues" evidence="3">
    <location>
        <begin position="454"/>
        <end position="464"/>
    </location>
</feature>
<dbReference type="InterPro" id="IPR019734">
    <property type="entry name" value="TPR_rpt"/>
</dbReference>
<reference evidence="5" key="1">
    <citation type="journal article" date="2021" name="PeerJ">
        <title>Extensive microbial diversity within the chicken gut microbiome revealed by metagenomics and culture.</title>
        <authorList>
            <person name="Gilroy R."/>
            <person name="Ravi A."/>
            <person name="Getino M."/>
            <person name="Pursley I."/>
            <person name="Horton D.L."/>
            <person name="Alikhan N.F."/>
            <person name="Baker D."/>
            <person name="Gharbi K."/>
            <person name="Hall N."/>
            <person name="Watson M."/>
            <person name="Adriaenssens E.M."/>
            <person name="Foster-Nyarko E."/>
            <person name="Jarju S."/>
            <person name="Secka A."/>
            <person name="Antonio M."/>
            <person name="Oren A."/>
            <person name="Chaudhuri R.R."/>
            <person name="La Ragione R."/>
            <person name="Hildebrand F."/>
            <person name="Pallen M.J."/>
        </authorList>
    </citation>
    <scope>NUCLEOTIDE SEQUENCE</scope>
    <source>
        <strain evidence="5">USAMLcec4-12693</strain>
    </source>
</reference>
<feature type="coiled-coil region" evidence="2">
    <location>
        <begin position="260"/>
        <end position="294"/>
    </location>
</feature>
<evidence type="ECO:0000256" key="2">
    <source>
        <dbReference type="SAM" id="Coils"/>
    </source>
</evidence>
<dbReference type="Proteomes" id="UP000813420">
    <property type="component" value="Unassembled WGS sequence"/>
</dbReference>
<comment type="caution">
    <text evidence="5">The sequence shown here is derived from an EMBL/GenBank/DDBJ whole genome shotgun (WGS) entry which is preliminary data.</text>
</comment>
<dbReference type="Pfam" id="PF13431">
    <property type="entry name" value="TPR_17"/>
    <property type="match status" value="1"/>
</dbReference>
<dbReference type="Pfam" id="PF13432">
    <property type="entry name" value="TPR_16"/>
    <property type="match status" value="1"/>
</dbReference>
<evidence type="ECO:0000256" key="1">
    <source>
        <dbReference type="PROSITE-ProRule" id="PRU00339"/>
    </source>
</evidence>
<feature type="repeat" description="TPR" evidence="1">
    <location>
        <begin position="135"/>
        <end position="168"/>
    </location>
</feature>
<evidence type="ECO:0000313" key="6">
    <source>
        <dbReference type="Proteomes" id="UP000813420"/>
    </source>
</evidence>
<evidence type="ECO:0000313" key="5">
    <source>
        <dbReference type="EMBL" id="HJH50361.1"/>
    </source>
</evidence>
<keyword evidence="1" id="KW-0802">TPR repeat</keyword>
<evidence type="ECO:0000256" key="3">
    <source>
        <dbReference type="SAM" id="MobiDB-lite"/>
    </source>
</evidence>
<protein>
    <submittedName>
        <fullName evidence="5">Tetratricopeptide repeat protein</fullName>
    </submittedName>
</protein>
<feature type="compositionally biased region" description="Polar residues" evidence="3">
    <location>
        <begin position="428"/>
        <end position="445"/>
    </location>
</feature>
<name>A0A9D2VZF2_9FIRM</name>
<dbReference type="AlphaFoldDB" id="A0A9D2VZF2"/>
<dbReference type="PROSITE" id="PS50005">
    <property type="entry name" value="TPR"/>
    <property type="match status" value="1"/>
</dbReference>
<dbReference type="RefSeq" id="WP_277272307.1">
    <property type="nucleotide sequence ID" value="NZ_DYXE01000078.1"/>
</dbReference>
<accession>A0A9D2VZF2</accession>
<dbReference type="Gene3D" id="1.25.40.10">
    <property type="entry name" value="Tetratricopeptide repeat domain"/>
    <property type="match status" value="3"/>
</dbReference>
<dbReference type="SMART" id="SM00028">
    <property type="entry name" value="TPR"/>
    <property type="match status" value="6"/>
</dbReference>
<keyword evidence="4" id="KW-0472">Membrane</keyword>